<protein>
    <submittedName>
        <fullName evidence="2">Uncharacterized protein</fullName>
    </submittedName>
</protein>
<evidence type="ECO:0000256" key="1">
    <source>
        <dbReference type="SAM" id="Phobius"/>
    </source>
</evidence>
<keyword evidence="1" id="KW-1133">Transmembrane helix</keyword>
<evidence type="ECO:0000313" key="3">
    <source>
        <dbReference type="Proteomes" id="UP000236946"/>
    </source>
</evidence>
<dbReference type="EMBL" id="PFEN01000012">
    <property type="protein sequence ID" value="PJE69698.1"/>
    <property type="molecule type" value="Genomic_DNA"/>
</dbReference>
<accession>A0A2H9T1X1</accession>
<organism evidence="2 3">
    <name type="scientific">Candidatus Staskawiczbacteria bacterium CG10_big_fil_rev_8_21_14_0_10_38_10</name>
    <dbReference type="NCBI Taxonomy" id="1974891"/>
    <lineage>
        <taxon>Bacteria</taxon>
        <taxon>Candidatus Staskawicziibacteriota</taxon>
    </lineage>
</organism>
<keyword evidence="1" id="KW-0812">Transmembrane</keyword>
<reference evidence="3" key="1">
    <citation type="submission" date="2017-09" db="EMBL/GenBank/DDBJ databases">
        <title>Depth-based differentiation of microbial function through sediment-hosted aquifers and enrichment of novel symbionts in the deep terrestrial subsurface.</title>
        <authorList>
            <person name="Probst A.J."/>
            <person name="Ladd B."/>
            <person name="Jarett J.K."/>
            <person name="Geller-Mcgrath D.E."/>
            <person name="Sieber C.M.K."/>
            <person name="Emerson J.B."/>
            <person name="Anantharaman K."/>
            <person name="Thomas B.C."/>
            <person name="Malmstrom R."/>
            <person name="Stieglmeier M."/>
            <person name="Klingl A."/>
            <person name="Woyke T."/>
            <person name="Ryan C.M."/>
            <person name="Banfield J.F."/>
        </authorList>
    </citation>
    <scope>NUCLEOTIDE SEQUENCE [LARGE SCALE GENOMIC DNA]</scope>
</reference>
<proteinExistence type="predicted"/>
<name>A0A2H9T1X1_9BACT</name>
<sequence>MIKIKKEIGKKIYLIIAIFVFILVSINLFLSSQEIKIITDKEEYQKEESLRVKIINNFIGKNVCFSSCYPYYLEEKVDKKWLRFEYSNCDSEDLNENCVDSKGVKAFEIVLPNLESGIYRIASAICVNCDSGSQFTGKRWVYSEAFIVK</sequence>
<comment type="caution">
    <text evidence="2">The sequence shown here is derived from an EMBL/GenBank/DDBJ whole genome shotgun (WGS) entry which is preliminary data.</text>
</comment>
<dbReference type="Proteomes" id="UP000236946">
    <property type="component" value="Unassembled WGS sequence"/>
</dbReference>
<evidence type="ECO:0000313" key="2">
    <source>
        <dbReference type="EMBL" id="PJE69698.1"/>
    </source>
</evidence>
<gene>
    <name evidence="2" type="ORF">COU98_00625</name>
</gene>
<feature type="transmembrane region" description="Helical" evidence="1">
    <location>
        <begin position="12"/>
        <end position="30"/>
    </location>
</feature>
<keyword evidence="1" id="KW-0472">Membrane</keyword>
<dbReference type="AlphaFoldDB" id="A0A2H9T1X1"/>